<feature type="transmembrane region" description="Helical" evidence="15">
    <location>
        <begin position="56"/>
        <end position="76"/>
    </location>
</feature>
<dbReference type="Proteomes" id="UP000577891">
    <property type="component" value="Unassembled WGS sequence"/>
</dbReference>
<comment type="similarity">
    <text evidence="3 14">Belongs to the HemJ family.</text>
</comment>
<evidence type="ECO:0000256" key="4">
    <source>
        <dbReference type="ARBA" id="ARBA00017504"/>
    </source>
</evidence>
<evidence type="ECO:0000256" key="3">
    <source>
        <dbReference type="ARBA" id="ARBA00006501"/>
    </source>
</evidence>
<gene>
    <name evidence="16" type="ORF">HLH35_17080</name>
</gene>
<keyword evidence="5 14" id="KW-1003">Cell membrane</keyword>
<comment type="cofactor">
    <cofactor evidence="14">
        <name>heme b</name>
        <dbReference type="ChEBI" id="CHEBI:60344"/>
    </cofactor>
    <text evidence="14">Binds 1 heme b (iron(II)-protoporphyrin IX) group per subunit.</text>
</comment>
<dbReference type="GO" id="GO:0006782">
    <property type="term" value="P:protoporphyrinogen IX biosynthetic process"/>
    <property type="evidence" value="ECO:0007669"/>
    <property type="project" value="UniProtKB-UniRule"/>
</dbReference>
<comment type="caution">
    <text evidence="16">The sequence shown here is derived from an EMBL/GenBank/DDBJ whole genome shotgun (WGS) entry which is preliminary data.</text>
</comment>
<evidence type="ECO:0000256" key="8">
    <source>
        <dbReference type="ARBA" id="ARBA00022723"/>
    </source>
</evidence>
<comment type="function">
    <text evidence="14">Catalyzes the oxidation of protoporphyrinogen IX to protoporphyrin IX.</text>
</comment>
<evidence type="ECO:0000256" key="7">
    <source>
        <dbReference type="ARBA" id="ARBA00022692"/>
    </source>
</evidence>
<keyword evidence="10" id="KW-0560">Oxidoreductase</keyword>
<keyword evidence="17" id="KW-1185">Reference proteome</keyword>
<keyword evidence="11 14" id="KW-0408">Iron</keyword>
<keyword evidence="6 14" id="KW-0349">Heme</keyword>
<comment type="subcellular location">
    <subcellularLocation>
        <location evidence="1">Cell membrane</location>
        <topology evidence="1">Multi-pass membrane protein</topology>
    </subcellularLocation>
</comment>
<keyword evidence="7 15" id="KW-0812">Transmembrane</keyword>
<feature type="transmembrane region" description="Helical" evidence="15">
    <location>
        <begin position="14"/>
        <end position="35"/>
    </location>
</feature>
<dbReference type="AlphaFoldDB" id="A0A7W4J319"/>
<protein>
    <recommendedName>
        <fullName evidence="4 14">Protoporphyrinogen IX oxidase</fullName>
        <ecNumber evidence="14">1.3.99.-</ecNumber>
    </recommendedName>
</protein>
<dbReference type="EC" id="1.3.99.-" evidence="14"/>
<accession>A0A7W4J319</accession>
<comment type="catalytic activity">
    <reaction evidence="13 14">
        <text>protoporphyrinogen IX + 3 A = protoporphyrin IX + 3 AH2</text>
        <dbReference type="Rhea" id="RHEA:62000"/>
        <dbReference type="ChEBI" id="CHEBI:13193"/>
        <dbReference type="ChEBI" id="CHEBI:17499"/>
        <dbReference type="ChEBI" id="CHEBI:57306"/>
        <dbReference type="ChEBI" id="CHEBI:57307"/>
    </reaction>
</comment>
<evidence type="ECO:0000256" key="13">
    <source>
        <dbReference type="ARBA" id="ARBA00048390"/>
    </source>
</evidence>
<proteinExistence type="inferred from homology"/>
<evidence type="ECO:0000313" key="17">
    <source>
        <dbReference type="Proteomes" id="UP000577891"/>
    </source>
</evidence>
<comment type="pathway">
    <text evidence="2 14">Porphyrin-containing compound metabolism; protoporphyrin-IX biosynthesis; protoporphyrin-IX from protoporphyrinogen-IX: step 1/1.</text>
</comment>
<keyword evidence="12 14" id="KW-0472">Membrane</keyword>
<dbReference type="GO" id="GO:0005886">
    <property type="term" value="C:plasma membrane"/>
    <property type="evidence" value="ECO:0007669"/>
    <property type="project" value="UniProtKB-SubCell"/>
</dbReference>
<evidence type="ECO:0000256" key="12">
    <source>
        <dbReference type="ARBA" id="ARBA00023136"/>
    </source>
</evidence>
<dbReference type="GO" id="GO:0046872">
    <property type="term" value="F:metal ion binding"/>
    <property type="evidence" value="ECO:0007669"/>
    <property type="project" value="UniProtKB-UniRule"/>
</dbReference>
<dbReference type="PANTHER" id="PTHR40255:SF1">
    <property type="entry name" value="PROTOPORPHYRINOGEN IX OXIDASE"/>
    <property type="match status" value="1"/>
</dbReference>
<evidence type="ECO:0000256" key="11">
    <source>
        <dbReference type="ARBA" id="ARBA00023004"/>
    </source>
</evidence>
<keyword evidence="9 15" id="KW-1133">Transmembrane helix</keyword>
<dbReference type="Pfam" id="PF03653">
    <property type="entry name" value="UPF0093"/>
    <property type="match status" value="1"/>
</dbReference>
<dbReference type="GO" id="GO:0070818">
    <property type="term" value="F:protoporphyrinogen oxidase activity"/>
    <property type="evidence" value="ECO:0007669"/>
    <property type="project" value="UniProtKB-UniRule"/>
</dbReference>
<dbReference type="RefSeq" id="WP_182980325.1">
    <property type="nucleotide sequence ID" value="NZ_BAABGB010000020.1"/>
</dbReference>
<dbReference type="PIRSF" id="PIRSF004638">
    <property type="entry name" value="UCP004638"/>
    <property type="match status" value="1"/>
</dbReference>
<evidence type="ECO:0000256" key="14">
    <source>
        <dbReference type="PIRNR" id="PIRNR004638"/>
    </source>
</evidence>
<dbReference type="EMBL" id="JABEQE010000020">
    <property type="protein sequence ID" value="MBB2173810.1"/>
    <property type="molecule type" value="Genomic_DNA"/>
</dbReference>
<evidence type="ECO:0000256" key="1">
    <source>
        <dbReference type="ARBA" id="ARBA00004651"/>
    </source>
</evidence>
<reference evidence="16 17" key="1">
    <citation type="submission" date="2020-04" db="EMBL/GenBank/DDBJ databases">
        <title>Description of novel Gluconacetobacter.</title>
        <authorList>
            <person name="Sombolestani A."/>
        </authorList>
    </citation>
    <scope>NUCLEOTIDE SEQUENCE [LARGE SCALE GENOMIC DNA]</scope>
    <source>
        <strain evidence="16 17">LMG 27724</strain>
    </source>
</reference>
<organism evidence="16 17">
    <name type="scientific">Gluconacetobacter asukensis</name>
    <dbReference type="NCBI Taxonomy" id="1017181"/>
    <lineage>
        <taxon>Bacteria</taxon>
        <taxon>Pseudomonadati</taxon>
        <taxon>Pseudomonadota</taxon>
        <taxon>Alphaproteobacteria</taxon>
        <taxon>Acetobacterales</taxon>
        <taxon>Acetobacteraceae</taxon>
        <taxon>Gluconacetobacter</taxon>
    </lineage>
</organism>
<evidence type="ECO:0000256" key="2">
    <source>
        <dbReference type="ARBA" id="ARBA00005073"/>
    </source>
</evidence>
<dbReference type="PANTHER" id="PTHR40255">
    <property type="entry name" value="UPF0093 MEMBRANE PROTEIN SLR1790"/>
    <property type="match status" value="1"/>
</dbReference>
<evidence type="ECO:0000256" key="10">
    <source>
        <dbReference type="ARBA" id="ARBA00023002"/>
    </source>
</evidence>
<keyword evidence="8 14" id="KW-0479">Metal-binding</keyword>
<evidence type="ECO:0000313" key="16">
    <source>
        <dbReference type="EMBL" id="MBB2173810.1"/>
    </source>
</evidence>
<feature type="transmembrane region" description="Helical" evidence="15">
    <location>
        <begin position="82"/>
        <end position="101"/>
    </location>
</feature>
<sequence>MAYLWLKAIHVSAAVIWISGLLISALTLATTALGGNRPVTKERTAIVAAMRRWDRSVTAPAMILVWAVGLALATMGDWFPQRWLLIKLGVVLALSMLHGLLSGSLRKAAIGQGKRGANLGYAPWLVVLATSTIVILVVLKPF</sequence>
<name>A0A7W4J319_9PROT</name>
<evidence type="ECO:0000256" key="6">
    <source>
        <dbReference type="ARBA" id="ARBA00022617"/>
    </source>
</evidence>
<dbReference type="InterPro" id="IPR005265">
    <property type="entry name" value="HemJ-like"/>
</dbReference>
<feature type="transmembrane region" description="Helical" evidence="15">
    <location>
        <begin position="121"/>
        <end position="139"/>
    </location>
</feature>
<evidence type="ECO:0000256" key="9">
    <source>
        <dbReference type="ARBA" id="ARBA00022989"/>
    </source>
</evidence>
<dbReference type="UniPathway" id="UPA00251">
    <property type="reaction ID" value="UER00324"/>
</dbReference>
<evidence type="ECO:0000256" key="15">
    <source>
        <dbReference type="SAM" id="Phobius"/>
    </source>
</evidence>
<evidence type="ECO:0000256" key="5">
    <source>
        <dbReference type="ARBA" id="ARBA00022475"/>
    </source>
</evidence>